<keyword evidence="2" id="KW-1185">Reference proteome</keyword>
<dbReference type="OrthoDB" id="407509at2759"/>
<gene>
    <name evidence="1" type="ORF">ANCCAN_16956</name>
</gene>
<evidence type="ECO:0000313" key="2">
    <source>
        <dbReference type="Proteomes" id="UP000252519"/>
    </source>
</evidence>
<dbReference type="AlphaFoldDB" id="A0A368G2G5"/>
<evidence type="ECO:0000313" key="1">
    <source>
        <dbReference type="EMBL" id="RCN37155.1"/>
    </source>
</evidence>
<protein>
    <submittedName>
        <fullName evidence="1">Uncharacterized protein</fullName>
    </submittedName>
</protein>
<accession>A0A368G2G5</accession>
<dbReference type="Proteomes" id="UP000252519">
    <property type="component" value="Unassembled WGS sequence"/>
</dbReference>
<proteinExistence type="predicted"/>
<comment type="caution">
    <text evidence="1">The sequence shown here is derived from an EMBL/GenBank/DDBJ whole genome shotgun (WGS) entry which is preliminary data.</text>
</comment>
<organism evidence="1 2">
    <name type="scientific">Ancylostoma caninum</name>
    <name type="common">Dog hookworm</name>
    <dbReference type="NCBI Taxonomy" id="29170"/>
    <lineage>
        <taxon>Eukaryota</taxon>
        <taxon>Metazoa</taxon>
        <taxon>Ecdysozoa</taxon>
        <taxon>Nematoda</taxon>
        <taxon>Chromadorea</taxon>
        <taxon>Rhabditida</taxon>
        <taxon>Rhabditina</taxon>
        <taxon>Rhabditomorpha</taxon>
        <taxon>Strongyloidea</taxon>
        <taxon>Ancylostomatidae</taxon>
        <taxon>Ancylostomatinae</taxon>
        <taxon>Ancylostoma</taxon>
    </lineage>
</organism>
<name>A0A368G2G5_ANCCA</name>
<reference evidence="1 2" key="1">
    <citation type="submission" date="2014-10" db="EMBL/GenBank/DDBJ databases">
        <title>Draft genome of the hookworm Ancylostoma caninum.</title>
        <authorList>
            <person name="Mitreva M."/>
        </authorList>
    </citation>
    <scope>NUCLEOTIDE SEQUENCE [LARGE SCALE GENOMIC DNA]</scope>
    <source>
        <strain evidence="1 2">Baltimore</strain>
    </source>
</reference>
<dbReference type="EMBL" id="JOJR01000493">
    <property type="protein sequence ID" value="RCN37155.1"/>
    <property type="molecule type" value="Genomic_DNA"/>
</dbReference>
<sequence>MTTKTIHGNSQFQKPTSLRWTWESSGGEYHNEIDHIIKWNPQPVINCDLFTSLAGFWEDAVTDNIDEKYDRLVQHLRDSAKKATKR</sequence>